<name>A0A2P2J2R1_RHIMU</name>
<proteinExistence type="predicted"/>
<evidence type="ECO:0000313" key="1">
    <source>
        <dbReference type="EMBL" id="MBW87697.1"/>
    </source>
</evidence>
<protein>
    <submittedName>
        <fullName evidence="1">Serine/threonine-protein phosphatase PP1 isozyme 4-like</fullName>
    </submittedName>
</protein>
<dbReference type="AlphaFoldDB" id="A0A2P2J2R1"/>
<dbReference type="EMBL" id="GGEC01007214">
    <property type="protein sequence ID" value="MBW87697.1"/>
    <property type="molecule type" value="Transcribed_RNA"/>
</dbReference>
<sequence length="45" mass="5032">MNVTANLDGGFELEQIRLLKENISRSDSKLLDFTLGKLNLLAWPG</sequence>
<organism evidence="1">
    <name type="scientific">Rhizophora mucronata</name>
    <name type="common">Asiatic mangrove</name>
    <dbReference type="NCBI Taxonomy" id="61149"/>
    <lineage>
        <taxon>Eukaryota</taxon>
        <taxon>Viridiplantae</taxon>
        <taxon>Streptophyta</taxon>
        <taxon>Embryophyta</taxon>
        <taxon>Tracheophyta</taxon>
        <taxon>Spermatophyta</taxon>
        <taxon>Magnoliopsida</taxon>
        <taxon>eudicotyledons</taxon>
        <taxon>Gunneridae</taxon>
        <taxon>Pentapetalae</taxon>
        <taxon>rosids</taxon>
        <taxon>fabids</taxon>
        <taxon>Malpighiales</taxon>
        <taxon>Rhizophoraceae</taxon>
        <taxon>Rhizophora</taxon>
    </lineage>
</organism>
<accession>A0A2P2J2R1</accession>
<reference evidence="1" key="1">
    <citation type="submission" date="2018-02" db="EMBL/GenBank/DDBJ databases">
        <title>Rhizophora mucronata_Transcriptome.</title>
        <authorList>
            <person name="Meera S.P."/>
            <person name="Sreeshan A."/>
            <person name="Augustine A."/>
        </authorList>
    </citation>
    <scope>NUCLEOTIDE SEQUENCE</scope>
    <source>
        <tissue evidence="1">Leaf</tissue>
    </source>
</reference>